<protein>
    <submittedName>
        <fullName evidence="1">Uncharacterized protein</fullName>
    </submittedName>
</protein>
<evidence type="ECO:0000313" key="2">
    <source>
        <dbReference type="Proteomes" id="UP000183038"/>
    </source>
</evidence>
<proteinExistence type="predicted"/>
<dbReference type="Proteomes" id="UP000183038">
    <property type="component" value="Unassembled WGS sequence"/>
</dbReference>
<gene>
    <name evidence="1" type="ORF">SAMN05192540_0003</name>
</gene>
<dbReference type="EMBL" id="FNTB01000001">
    <property type="protein sequence ID" value="SEB39328.1"/>
    <property type="molecule type" value="Genomic_DNA"/>
</dbReference>
<organism evidence="1 2">
    <name type="scientific">Maribacter dokdonensis</name>
    <dbReference type="NCBI Taxonomy" id="320912"/>
    <lineage>
        <taxon>Bacteria</taxon>
        <taxon>Pseudomonadati</taxon>
        <taxon>Bacteroidota</taxon>
        <taxon>Flavobacteriia</taxon>
        <taxon>Flavobacteriales</taxon>
        <taxon>Flavobacteriaceae</taxon>
        <taxon>Maribacter</taxon>
    </lineage>
</organism>
<evidence type="ECO:0000313" key="1">
    <source>
        <dbReference type="EMBL" id="SEB39328.1"/>
    </source>
</evidence>
<reference evidence="1 2" key="1">
    <citation type="submission" date="2016-10" db="EMBL/GenBank/DDBJ databases">
        <authorList>
            <person name="de Groot N.N."/>
        </authorList>
    </citation>
    <scope>NUCLEOTIDE SEQUENCE [LARGE SCALE GENOMIC DNA]</scope>
    <source>
        <strain evidence="1 2">MAR_2009_71</strain>
    </source>
</reference>
<accession>A0A1H4J133</accession>
<sequence length="226" mass="25190">MGIGARFLEINCDLETASGGWARRRNRQRRRGSDELALFVAMHNSESGDLLAWHKYYRGNVDSGDTFRPERSMLAPVDSVDNIVITLTALEIDGAGKLSKLVDREYKNFQNRVTTLGGLSLPSISGPGPLDKTIGFLSPLGAGFWFAEMEDDLIAVDRFYINRDWISDMLNGGTLPEREGYSPITGRGIDVVSEYERRGDNLITNREYTSSAANSVYSMSFEFRAV</sequence>
<dbReference type="AlphaFoldDB" id="A0A1H4J133"/>
<name>A0A1H4J133_9FLAO</name>